<dbReference type="InterPro" id="IPR013783">
    <property type="entry name" value="Ig-like_fold"/>
</dbReference>
<dbReference type="PANTHER" id="PTHR13817">
    <property type="entry name" value="TITIN"/>
    <property type="match status" value="1"/>
</dbReference>
<protein>
    <submittedName>
        <fullName evidence="4">Ig-like domain-containing protein</fullName>
    </submittedName>
</protein>
<dbReference type="OMA" id="NDFGACE"/>
<dbReference type="Gene3D" id="2.60.40.10">
    <property type="entry name" value="Immunoglobulins"/>
    <property type="match status" value="4"/>
</dbReference>
<keyword evidence="1" id="KW-0677">Repeat</keyword>
<dbReference type="SUPFAM" id="SSF48726">
    <property type="entry name" value="Immunoglobulin"/>
    <property type="match status" value="4"/>
</dbReference>
<evidence type="ECO:0000313" key="4">
    <source>
        <dbReference type="WBParaSite" id="HPLM_0001543001-mRNA-1"/>
    </source>
</evidence>
<dbReference type="PROSITE" id="PS50835">
    <property type="entry name" value="IG_LIKE"/>
    <property type="match status" value="3"/>
</dbReference>
<dbReference type="InterPro" id="IPR050964">
    <property type="entry name" value="Striated_Muscle_Regulatory"/>
</dbReference>
<dbReference type="SMART" id="SM00409">
    <property type="entry name" value="IG"/>
    <property type="match status" value="3"/>
</dbReference>
<dbReference type="AlphaFoldDB" id="A0A0N4WUT9"/>
<dbReference type="InterPro" id="IPR036179">
    <property type="entry name" value="Ig-like_dom_sf"/>
</dbReference>
<evidence type="ECO:0000256" key="1">
    <source>
        <dbReference type="ARBA" id="ARBA00022737"/>
    </source>
</evidence>
<dbReference type="InterPro" id="IPR013098">
    <property type="entry name" value="Ig_I-set"/>
</dbReference>
<dbReference type="Pfam" id="PF07679">
    <property type="entry name" value="I-set"/>
    <property type="match status" value="3"/>
</dbReference>
<feature type="domain" description="Ig-like" evidence="3">
    <location>
        <begin position="68"/>
        <end position="160"/>
    </location>
</feature>
<dbReference type="InterPro" id="IPR007110">
    <property type="entry name" value="Ig-like_dom"/>
</dbReference>
<feature type="domain" description="Ig-like" evidence="3">
    <location>
        <begin position="164"/>
        <end position="256"/>
    </location>
</feature>
<dbReference type="PANTHER" id="PTHR13817:SF163">
    <property type="entry name" value="OBSCURIN"/>
    <property type="match status" value="1"/>
</dbReference>
<evidence type="ECO:0000256" key="2">
    <source>
        <dbReference type="ARBA" id="ARBA00023157"/>
    </source>
</evidence>
<dbReference type="InterPro" id="IPR003599">
    <property type="entry name" value="Ig_sub"/>
</dbReference>
<feature type="domain" description="Ig-like" evidence="3">
    <location>
        <begin position="260"/>
        <end position="332"/>
    </location>
</feature>
<reference evidence="4" key="1">
    <citation type="submission" date="2017-02" db="UniProtKB">
        <authorList>
            <consortium name="WormBaseParasite"/>
        </authorList>
    </citation>
    <scope>IDENTIFICATION</scope>
</reference>
<proteinExistence type="predicted"/>
<name>A0A0N4WUT9_HAEPC</name>
<accession>A0A0N4WUT9</accession>
<keyword evidence="2" id="KW-1015">Disulfide bond</keyword>
<evidence type="ECO:0000259" key="3">
    <source>
        <dbReference type="PROSITE" id="PS50835"/>
    </source>
</evidence>
<sequence length="382" mass="42087">LLCFPIRYKNGKEIAPSDKAQPKKVADNKYQLVIPDAGKDDTADYKVVLTDDDGNTAESGCALTVKLPGAIEIVKGLEDTTVPRKETGTLEIETSRPPKQVKWYKNGKEISPSDKAQPKKVAENKYQLVIPNAGKDDSADYKVVLTDEDGNTAESSCALTVKLPEAIKIVKGLEDTTIPQKQTGVLEIETSRPPKQVKWYKNGKEITPSDKVQPKKVADNKYQLVIPNAAKEDTADYKVVLTDDDDNTAESSCALTVKLPAIEIVKGLEDTTVPSGKKAVLEVETSKPPKQVKWYKNGKELAPSDKPEMKKVNDTKHQLVIPDASEEDTADYKVRRFPCSLFSLNQKVSALLKRMPMSFEGNILRNAIKQTNITELTTGTTK</sequence>
<dbReference type="WBParaSite" id="HPLM_0001543001-mRNA-1">
    <property type="protein sequence ID" value="HPLM_0001543001-mRNA-1"/>
    <property type="gene ID" value="HPLM_0001543001"/>
</dbReference>
<organism evidence="4">
    <name type="scientific">Haemonchus placei</name>
    <name type="common">Barber's pole worm</name>
    <dbReference type="NCBI Taxonomy" id="6290"/>
    <lineage>
        <taxon>Eukaryota</taxon>
        <taxon>Metazoa</taxon>
        <taxon>Ecdysozoa</taxon>
        <taxon>Nematoda</taxon>
        <taxon>Chromadorea</taxon>
        <taxon>Rhabditida</taxon>
        <taxon>Rhabditina</taxon>
        <taxon>Rhabditomorpha</taxon>
        <taxon>Strongyloidea</taxon>
        <taxon>Trichostrongylidae</taxon>
        <taxon>Haemonchus</taxon>
    </lineage>
</organism>